<keyword evidence="3 6" id="KW-0812">Transmembrane</keyword>
<gene>
    <name evidence="9" type="ORF">IAB03_04145</name>
</gene>
<evidence type="ECO:0000256" key="3">
    <source>
        <dbReference type="ARBA" id="ARBA00022692"/>
    </source>
</evidence>
<dbReference type="InterPro" id="IPR003838">
    <property type="entry name" value="ABC3_permease_C"/>
</dbReference>
<proteinExistence type="predicted"/>
<evidence type="ECO:0000256" key="4">
    <source>
        <dbReference type="ARBA" id="ARBA00022989"/>
    </source>
</evidence>
<dbReference type="Pfam" id="PF02687">
    <property type="entry name" value="FtsX"/>
    <property type="match status" value="1"/>
</dbReference>
<evidence type="ECO:0000256" key="5">
    <source>
        <dbReference type="ARBA" id="ARBA00023136"/>
    </source>
</evidence>
<dbReference type="EMBL" id="DVNA01000099">
    <property type="protein sequence ID" value="HIU54985.1"/>
    <property type="molecule type" value="Genomic_DNA"/>
</dbReference>
<dbReference type="Proteomes" id="UP000824112">
    <property type="component" value="Unassembled WGS sequence"/>
</dbReference>
<protein>
    <submittedName>
        <fullName evidence="9">ABC transporter permease</fullName>
    </submittedName>
</protein>
<evidence type="ECO:0000256" key="6">
    <source>
        <dbReference type="SAM" id="Phobius"/>
    </source>
</evidence>
<accession>A0A9D1M706</accession>
<feature type="domain" description="MacB-like periplasmic core" evidence="8">
    <location>
        <begin position="20"/>
        <end position="248"/>
    </location>
</feature>
<keyword evidence="4 6" id="KW-1133">Transmembrane helix</keyword>
<dbReference type="AlphaFoldDB" id="A0A9D1M706"/>
<comment type="caution">
    <text evidence="9">The sequence shown here is derived from an EMBL/GenBank/DDBJ whole genome shotgun (WGS) entry which is preliminary data.</text>
</comment>
<dbReference type="InterPro" id="IPR050250">
    <property type="entry name" value="Macrolide_Exporter_MacB"/>
</dbReference>
<evidence type="ECO:0000313" key="9">
    <source>
        <dbReference type="EMBL" id="HIU54985.1"/>
    </source>
</evidence>
<organism evidence="9 10">
    <name type="scientific">Candidatus Gallibacteroides avistercoris</name>
    <dbReference type="NCBI Taxonomy" id="2840833"/>
    <lineage>
        <taxon>Bacteria</taxon>
        <taxon>Pseudomonadati</taxon>
        <taxon>Bacteroidota</taxon>
        <taxon>Bacteroidia</taxon>
        <taxon>Bacteroidales</taxon>
        <taxon>Bacteroidaceae</taxon>
        <taxon>Bacteroidaceae incertae sedis</taxon>
        <taxon>Candidatus Gallibacteroides</taxon>
    </lineage>
</organism>
<keyword evidence="2" id="KW-1003">Cell membrane</keyword>
<evidence type="ECO:0000256" key="2">
    <source>
        <dbReference type="ARBA" id="ARBA00022475"/>
    </source>
</evidence>
<dbReference type="PANTHER" id="PTHR30572:SF18">
    <property type="entry name" value="ABC-TYPE MACROLIDE FAMILY EXPORT SYSTEM PERMEASE COMPONENT 2"/>
    <property type="match status" value="1"/>
</dbReference>
<keyword evidence="5 6" id="KW-0472">Membrane</keyword>
<dbReference type="PANTHER" id="PTHR30572">
    <property type="entry name" value="MEMBRANE COMPONENT OF TRANSPORTER-RELATED"/>
    <property type="match status" value="1"/>
</dbReference>
<evidence type="ECO:0000313" key="10">
    <source>
        <dbReference type="Proteomes" id="UP000824112"/>
    </source>
</evidence>
<evidence type="ECO:0000256" key="1">
    <source>
        <dbReference type="ARBA" id="ARBA00004651"/>
    </source>
</evidence>
<feature type="domain" description="ABC3 transporter permease C-terminal" evidence="7">
    <location>
        <begin position="299"/>
        <end position="411"/>
    </location>
</feature>
<evidence type="ECO:0000259" key="8">
    <source>
        <dbReference type="Pfam" id="PF12704"/>
    </source>
</evidence>
<dbReference type="InterPro" id="IPR025857">
    <property type="entry name" value="MacB_PCD"/>
</dbReference>
<evidence type="ECO:0000259" key="7">
    <source>
        <dbReference type="Pfam" id="PF02687"/>
    </source>
</evidence>
<name>A0A9D1M706_9BACT</name>
<feature type="transmembrane region" description="Helical" evidence="6">
    <location>
        <begin position="294"/>
        <end position="315"/>
    </location>
</feature>
<feature type="transmembrane region" description="Helical" evidence="6">
    <location>
        <begin position="21"/>
        <end position="41"/>
    </location>
</feature>
<feature type="transmembrane region" description="Helical" evidence="6">
    <location>
        <begin position="387"/>
        <end position="409"/>
    </location>
</feature>
<comment type="subcellular location">
    <subcellularLocation>
        <location evidence="1">Cell membrane</location>
        <topology evidence="1">Multi-pass membrane protein</topology>
    </subcellularLocation>
</comment>
<reference evidence="9" key="2">
    <citation type="journal article" date="2021" name="PeerJ">
        <title>Extensive microbial diversity within the chicken gut microbiome revealed by metagenomics and culture.</title>
        <authorList>
            <person name="Gilroy R."/>
            <person name="Ravi A."/>
            <person name="Getino M."/>
            <person name="Pursley I."/>
            <person name="Horton D.L."/>
            <person name="Alikhan N.F."/>
            <person name="Baker D."/>
            <person name="Gharbi K."/>
            <person name="Hall N."/>
            <person name="Watson M."/>
            <person name="Adriaenssens E.M."/>
            <person name="Foster-Nyarko E."/>
            <person name="Jarju S."/>
            <person name="Secka A."/>
            <person name="Antonio M."/>
            <person name="Oren A."/>
            <person name="Chaudhuri R.R."/>
            <person name="La Ragione R."/>
            <person name="Hildebrand F."/>
            <person name="Pallen M.J."/>
        </authorList>
    </citation>
    <scope>NUCLEOTIDE SEQUENCE</scope>
    <source>
        <strain evidence="9">CHK158-818</strain>
    </source>
</reference>
<feature type="transmembrane region" description="Helical" evidence="6">
    <location>
        <begin position="434"/>
        <end position="454"/>
    </location>
</feature>
<dbReference type="GO" id="GO:0005886">
    <property type="term" value="C:plasma membrane"/>
    <property type="evidence" value="ECO:0007669"/>
    <property type="project" value="UniProtKB-SubCell"/>
</dbReference>
<sequence>MIAHYLKIGLRNICHYKQQSVVSMVGLAIGFVCFALSLLWIRYEITYNQDYPDSDRIFLLGEGRFDITFKSELHNYLTEHFPEIEKISSLCLITYQEAGQSVKRILQVTPEFFEMFGVQFTSGSPELFFQDSLHLLVTEKERIREKDVVLELSEKLTFHPDNILFIYPINANCNPFAKKYDKIHDSIFFAGYAPYNIIGLVKETSEHTDFSFDYIMPFRENDITGPHWVYTFVKLHEGVDYEVFNKKLEISLLKINECIGDNIEMLSLYPLYDFHLSKENIFLSLYQPMSFDNIVLLASAAFITILCLLFNYLALFMSRLQQIKRDIALRMAIGASLKELYTMMAVEFFLILLGAFLLGCLIVEIILPYFCLFTNMPISATAIWTELALYFLILVLFSLLLLIWPLVYFKRQTFAMLFQTVETNREKRLFSRNALVGVQLVVGILFIFCSVVFFKQIHYLKNIDPGFEPERFCIASAPNFANYHIIEDELIEKIRNLPEIESVSGFREKTGKYIFSKRDSVKIDLSGSDPQVVLCRPFGVFPSHFDLWKIRLLQGELFREDDPDWK</sequence>
<dbReference type="Pfam" id="PF12704">
    <property type="entry name" value="MacB_PCD"/>
    <property type="match status" value="1"/>
</dbReference>
<dbReference type="GO" id="GO:0022857">
    <property type="term" value="F:transmembrane transporter activity"/>
    <property type="evidence" value="ECO:0007669"/>
    <property type="project" value="TreeGrafter"/>
</dbReference>
<reference evidence="9" key="1">
    <citation type="submission" date="2020-10" db="EMBL/GenBank/DDBJ databases">
        <authorList>
            <person name="Gilroy R."/>
        </authorList>
    </citation>
    <scope>NUCLEOTIDE SEQUENCE</scope>
    <source>
        <strain evidence="9">CHK158-818</strain>
    </source>
</reference>
<feature type="transmembrane region" description="Helical" evidence="6">
    <location>
        <begin position="340"/>
        <end position="367"/>
    </location>
</feature>